<proteinExistence type="predicted"/>
<evidence type="ECO:0000313" key="2">
    <source>
        <dbReference type="Proteomes" id="UP001304243"/>
    </source>
</evidence>
<sequence length="111" mass="12558">MLSCLAKLTVWQQVHNKYLGAETSIIPLGLHHLLATVRSPYVRTTSDLRIIATTLESISLSHWSFIFNDMPFTTDTVFALVAQKMCQHKQESFMATGIPHLPPPFFFVDPI</sequence>
<dbReference type="GeneID" id="89945620"/>
<name>A0AAN7HZK6_9FUNG</name>
<reference evidence="1 2" key="1">
    <citation type="submission" date="2022-11" db="EMBL/GenBank/DDBJ databases">
        <title>Mucor velutinosus strain NIH1002 WGS.</title>
        <authorList>
            <person name="Subramanian P."/>
            <person name="Mullikin J.C."/>
            <person name="Segre J.A."/>
            <person name="Zelazny A.M."/>
        </authorList>
    </citation>
    <scope>NUCLEOTIDE SEQUENCE [LARGE SCALE GENOMIC DNA]</scope>
    <source>
        <strain evidence="1 2">NIH1002</strain>
    </source>
</reference>
<accession>A0AAN7HZK6</accession>
<dbReference type="RefSeq" id="XP_064680992.1">
    <property type="nucleotide sequence ID" value="XM_064821306.1"/>
</dbReference>
<gene>
    <name evidence="1" type="ORF">ATC70_001918</name>
</gene>
<dbReference type="AlphaFoldDB" id="A0AAN7HZK6"/>
<dbReference type="Proteomes" id="UP001304243">
    <property type="component" value="Unassembled WGS sequence"/>
</dbReference>
<evidence type="ECO:0000313" key="1">
    <source>
        <dbReference type="EMBL" id="KAK4514326.1"/>
    </source>
</evidence>
<comment type="caution">
    <text evidence="1">The sequence shown here is derived from an EMBL/GenBank/DDBJ whole genome shotgun (WGS) entry which is preliminary data.</text>
</comment>
<keyword evidence="2" id="KW-1185">Reference proteome</keyword>
<organism evidence="1 2">
    <name type="scientific">Mucor velutinosus</name>
    <dbReference type="NCBI Taxonomy" id="708070"/>
    <lineage>
        <taxon>Eukaryota</taxon>
        <taxon>Fungi</taxon>
        <taxon>Fungi incertae sedis</taxon>
        <taxon>Mucoromycota</taxon>
        <taxon>Mucoromycotina</taxon>
        <taxon>Mucoromycetes</taxon>
        <taxon>Mucorales</taxon>
        <taxon>Mucorineae</taxon>
        <taxon>Mucoraceae</taxon>
        <taxon>Mucor</taxon>
    </lineage>
</organism>
<protein>
    <submittedName>
        <fullName evidence="1">Uncharacterized protein</fullName>
    </submittedName>
</protein>
<dbReference type="EMBL" id="JASEJX010000015">
    <property type="protein sequence ID" value="KAK4514326.1"/>
    <property type="molecule type" value="Genomic_DNA"/>
</dbReference>